<keyword evidence="9 10" id="KW-0342">GTP-binding</keyword>
<evidence type="ECO:0000256" key="1">
    <source>
        <dbReference type="ARBA" id="ARBA00022490"/>
    </source>
</evidence>
<evidence type="ECO:0000256" key="6">
    <source>
        <dbReference type="ARBA" id="ARBA00022801"/>
    </source>
</evidence>
<keyword evidence="5 10" id="KW-0547">Nucleotide-binding</keyword>
<dbReference type="InterPro" id="IPR010914">
    <property type="entry name" value="RsgA_GTPase_dom"/>
</dbReference>
<dbReference type="InterPro" id="IPR012340">
    <property type="entry name" value="NA-bd_OB-fold"/>
</dbReference>
<feature type="domain" description="CP-type G" evidence="12">
    <location>
        <begin position="62"/>
        <end position="219"/>
    </location>
</feature>
<dbReference type="SUPFAM" id="SSF52540">
    <property type="entry name" value="P-loop containing nucleoside triphosphate hydrolases"/>
    <property type="match status" value="1"/>
</dbReference>
<organism evidence="13 14">
    <name type="scientific">Candidatus Ligilactobacillus excrementigallinarum</name>
    <dbReference type="NCBI Taxonomy" id="2838641"/>
    <lineage>
        <taxon>Bacteria</taxon>
        <taxon>Bacillati</taxon>
        <taxon>Bacillota</taxon>
        <taxon>Bacilli</taxon>
        <taxon>Lactobacillales</taxon>
        <taxon>Lactobacillaceae</taxon>
        <taxon>Ligilactobacillus</taxon>
    </lineage>
</organism>
<keyword evidence="3 10" id="KW-0479">Metal-binding</keyword>
<dbReference type="SUPFAM" id="SSF50249">
    <property type="entry name" value="Nucleic acid-binding proteins"/>
    <property type="match status" value="1"/>
</dbReference>
<feature type="binding site" evidence="10">
    <location>
        <position position="250"/>
    </location>
    <ligand>
        <name>Zn(2+)</name>
        <dbReference type="ChEBI" id="CHEBI:29105"/>
    </ligand>
</feature>
<dbReference type="InterPro" id="IPR031944">
    <property type="entry name" value="RsgA_N"/>
</dbReference>
<keyword evidence="2 10" id="KW-0690">Ribosome biogenesis</keyword>
<accession>A0A9D1UWM6</accession>
<name>A0A9D1UWM6_9LACO</name>
<comment type="subunit">
    <text evidence="10">Monomer. Associates with 30S ribosomal subunit, binds 16S rRNA.</text>
</comment>
<dbReference type="PROSITE" id="PS50936">
    <property type="entry name" value="ENGC_GTPASE"/>
    <property type="match status" value="1"/>
</dbReference>
<evidence type="ECO:0000256" key="7">
    <source>
        <dbReference type="ARBA" id="ARBA00022833"/>
    </source>
</evidence>
<evidence type="ECO:0000256" key="9">
    <source>
        <dbReference type="ARBA" id="ARBA00023134"/>
    </source>
</evidence>
<comment type="function">
    <text evidence="10">One of several proteins that assist in the late maturation steps of the functional core of the 30S ribosomal subunit. Helps release RbfA from mature subunits. May play a role in the assembly of ribosomal proteins into the subunit. Circularly permuted GTPase that catalyzes slow GTP hydrolysis, GTPase activity is stimulated by the 30S ribosomal subunit.</text>
</comment>
<evidence type="ECO:0000256" key="2">
    <source>
        <dbReference type="ARBA" id="ARBA00022517"/>
    </source>
</evidence>
<gene>
    <name evidence="10 13" type="primary">rsgA</name>
    <name evidence="13" type="ORF">H9861_03280</name>
</gene>
<feature type="binding site" evidence="10">
    <location>
        <begin position="111"/>
        <end position="114"/>
    </location>
    <ligand>
        <name>GTP</name>
        <dbReference type="ChEBI" id="CHEBI:37565"/>
    </ligand>
</feature>
<comment type="cofactor">
    <cofactor evidence="10">
        <name>Zn(2+)</name>
        <dbReference type="ChEBI" id="CHEBI:29105"/>
    </cofactor>
    <text evidence="10">Binds 1 zinc ion per subunit.</text>
</comment>
<dbReference type="PANTHER" id="PTHR32120">
    <property type="entry name" value="SMALL RIBOSOMAL SUBUNIT BIOGENESIS GTPASE RSGA"/>
    <property type="match status" value="1"/>
</dbReference>
<evidence type="ECO:0000259" key="11">
    <source>
        <dbReference type="PROSITE" id="PS50936"/>
    </source>
</evidence>
<dbReference type="Gene3D" id="3.40.50.300">
    <property type="entry name" value="P-loop containing nucleotide triphosphate hydrolases"/>
    <property type="match status" value="1"/>
</dbReference>
<dbReference type="NCBIfam" id="TIGR00157">
    <property type="entry name" value="ribosome small subunit-dependent GTPase A"/>
    <property type="match status" value="1"/>
</dbReference>
<proteinExistence type="inferred from homology"/>
<evidence type="ECO:0000313" key="14">
    <source>
        <dbReference type="Proteomes" id="UP000823963"/>
    </source>
</evidence>
<dbReference type="GO" id="GO:0005737">
    <property type="term" value="C:cytoplasm"/>
    <property type="evidence" value="ECO:0007669"/>
    <property type="project" value="UniProtKB-SubCell"/>
</dbReference>
<evidence type="ECO:0000259" key="12">
    <source>
        <dbReference type="PROSITE" id="PS51721"/>
    </source>
</evidence>
<dbReference type="Proteomes" id="UP000823963">
    <property type="component" value="Unassembled WGS sequence"/>
</dbReference>
<keyword evidence="4 10" id="KW-0699">rRNA-binding</keyword>
<evidence type="ECO:0000256" key="5">
    <source>
        <dbReference type="ARBA" id="ARBA00022741"/>
    </source>
</evidence>
<feature type="binding site" evidence="10">
    <location>
        <begin position="162"/>
        <end position="170"/>
    </location>
    <ligand>
        <name>GTP</name>
        <dbReference type="ChEBI" id="CHEBI:37565"/>
    </ligand>
</feature>
<comment type="subcellular location">
    <subcellularLocation>
        <location evidence="10">Cytoplasm</location>
    </subcellularLocation>
</comment>
<feature type="binding site" evidence="10">
    <location>
        <position position="243"/>
    </location>
    <ligand>
        <name>Zn(2+)</name>
        <dbReference type="ChEBI" id="CHEBI:29105"/>
    </ligand>
</feature>
<evidence type="ECO:0000256" key="8">
    <source>
        <dbReference type="ARBA" id="ARBA00022884"/>
    </source>
</evidence>
<dbReference type="GO" id="GO:0046872">
    <property type="term" value="F:metal ion binding"/>
    <property type="evidence" value="ECO:0007669"/>
    <property type="project" value="UniProtKB-KW"/>
</dbReference>
<dbReference type="GO" id="GO:0005525">
    <property type="term" value="F:GTP binding"/>
    <property type="evidence" value="ECO:0007669"/>
    <property type="project" value="UniProtKB-UniRule"/>
</dbReference>
<dbReference type="InterPro" id="IPR004881">
    <property type="entry name" value="Ribosome_biogen_GTPase_RsgA"/>
</dbReference>
<comment type="similarity">
    <text evidence="10">Belongs to the TRAFAC class YlqF/YawG GTPase family. RsgA subfamily.</text>
</comment>
<evidence type="ECO:0000313" key="13">
    <source>
        <dbReference type="EMBL" id="HIX01756.1"/>
    </source>
</evidence>
<keyword evidence="1 10" id="KW-0963">Cytoplasm</keyword>
<dbReference type="InterPro" id="IPR030378">
    <property type="entry name" value="G_CP_dom"/>
</dbReference>
<feature type="binding site" evidence="10">
    <location>
        <position position="256"/>
    </location>
    <ligand>
        <name>Zn(2+)</name>
        <dbReference type="ChEBI" id="CHEBI:29105"/>
    </ligand>
</feature>
<reference evidence="13" key="1">
    <citation type="journal article" date="2021" name="PeerJ">
        <title>Extensive microbial diversity within the chicken gut microbiome revealed by metagenomics and culture.</title>
        <authorList>
            <person name="Gilroy R."/>
            <person name="Ravi A."/>
            <person name="Getino M."/>
            <person name="Pursley I."/>
            <person name="Horton D.L."/>
            <person name="Alikhan N.F."/>
            <person name="Baker D."/>
            <person name="Gharbi K."/>
            <person name="Hall N."/>
            <person name="Watson M."/>
            <person name="Adriaenssens E.M."/>
            <person name="Foster-Nyarko E."/>
            <person name="Jarju S."/>
            <person name="Secka A."/>
            <person name="Antonio M."/>
            <person name="Oren A."/>
            <person name="Chaudhuri R.R."/>
            <person name="La Ragione R."/>
            <person name="Hildebrand F."/>
            <person name="Pallen M.J."/>
        </authorList>
    </citation>
    <scope>NUCLEOTIDE SEQUENCE</scope>
    <source>
        <strain evidence="13">6627</strain>
    </source>
</reference>
<evidence type="ECO:0000256" key="10">
    <source>
        <dbReference type="HAMAP-Rule" id="MF_01820"/>
    </source>
</evidence>
<dbReference type="PANTHER" id="PTHR32120:SF11">
    <property type="entry name" value="SMALL RIBOSOMAL SUBUNIT BIOGENESIS GTPASE RSGA 1, MITOCHONDRIAL-RELATED"/>
    <property type="match status" value="1"/>
</dbReference>
<dbReference type="CDD" id="cd04466">
    <property type="entry name" value="S1_YloQ_GTPase"/>
    <property type="match status" value="1"/>
</dbReference>
<dbReference type="Gene3D" id="2.40.50.140">
    <property type="entry name" value="Nucleic acid-binding proteins"/>
    <property type="match status" value="1"/>
</dbReference>
<dbReference type="GO" id="GO:0019843">
    <property type="term" value="F:rRNA binding"/>
    <property type="evidence" value="ECO:0007669"/>
    <property type="project" value="UniProtKB-KW"/>
</dbReference>
<evidence type="ECO:0000256" key="3">
    <source>
        <dbReference type="ARBA" id="ARBA00022723"/>
    </source>
</evidence>
<dbReference type="GO" id="GO:0003924">
    <property type="term" value="F:GTPase activity"/>
    <property type="evidence" value="ECO:0007669"/>
    <property type="project" value="UniProtKB-UniRule"/>
</dbReference>
<dbReference type="EMBL" id="DXFP01000025">
    <property type="protein sequence ID" value="HIX01756.1"/>
    <property type="molecule type" value="Genomic_DNA"/>
</dbReference>
<sequence>MKGQIRQSLSGYYDVAAEDGNEYRTRARGVFRKNKQSPLVGDNVEFKIEHGDGYLLRIEPRKNQLVRPPVANIDAAIVVSACVEPDFSSNLLDRQLVMLEAKNIQPLLYFSKADLMNNAQQEQLTPIIQYYQHYYPTENNQTANAAEKLLTNQDGALLVVMGQTGAGKSTLLNSLSPELNLETGEISRALSRGKHTTRKITLIPIGNNLIADTPGFSSFDLLDITKEELPNYFPDFVEYRDQCKYRGCLHVNEPHCAVKEAVAERKILQSRYDNYLQFHQMILQQKPKY</sequence>
<dbReference type="PROSITE" id="PS51721">
    <property type="entry name" value="G_CP"/>
    <property type="match status" value="1"/>
</dbReference>
<keyword evidence="8 10" id="KW-0694">RNA-binding</keyword>
<feature type="binding site" evidence="10">
    <location>
        <position position="248"/>
    </location>
    <ligand>
        <name>Zn(2+)</name>
        <dbReference type="ChEBI" id="CHEBI:29105"/>
    </ligand>
</feature>
<dbReference type="AlphaFoldDB" id="A0A9D1UWM6"/>
<dbReference type="Gene3D" id="1.10.40.50">
    <property type="entry name" value="Probable gtpase engc, domain 3"/>
    <property type="match status" value="1"/>
</dbReference>
<keyword evidence="6 10" id="KW-0378">Hydrolase</keyword>
<reference evidence="13" key="2">
    <citation type="submission" date="2021-04" db="EMBL/GenBank/DDBJ databases">
        <authorList>
            <person name="Gilroy R."/>
        </authorList>
    </citation>
    <scope>NUCLEOTIDE SEQUENCE</scope>
    <source>
        <strain evidence="13">6627</strain>
    </source>
</reference>
<protein>
    <recommendedName>
        <fullName evidence="10">Small ribosomal subunit biogenesis GTPase RsgA</fullName>
        <ecNumber evidence="10">3.6.1.-</ecNumber>
    </recommendedName>
</protein>
<dbReference type="InterPro" id="IPR027417">
    <property type="entry name" value="P-loop_NTPase"/>
</dbReference>
<dbReference type="HAMAP" id="MF_01820">
    <property type="entry name" value="GTPase_RsgA"/>
    <property type="match status" value="1"/>
</dbReference>
<dbReference type="CDD" id="cd01854">
    <property type="entry name" value="YjeQ_EngC"/>
    <property type="match status" value="1"/>
</dbReference>
<dbReference type="GO" id="GO:0042274">
    <property type="term" value="P:ribosomal small subunit biogenesis"/>
    <property type="evidence" value="ECO:0007669"/>
    <property type="project" value="UniProtKB-UniRule"/>
</dbReference>
<evidence type="ECO:0000256" key="4">
    <source>
        <dbReference type="ARBA" id="ARBA00022730"/>
    </source>
</evidence>
<dbReference type="Pfam" id="PF03193">
    <property type="entry name" value="RsgA_GTPase"/>
    <property type="match status" value="1"/>
</dbReference>
<dbReference type="EC" id="3.6.1.-" evidence="10"/>
<keyword evidence="7 10" id="KW-0862">Zinc</keyword>
<dbReference type="Pfam" id="PF16745">
    <property type="entry name" value="RsgA_N"/>
    <property type="match status" value="1"/>
</dbReference>
<comment type="caution">
    <text evidence="13">The sequence shown here is derived from an EMBL/GenBank/DDBJ whole genome shotgun (WGS) entry which is preliminary data.</text>
</comment>
<feature type="domain" description="EngC GTPase" evidence="11">
    <location>
        <begin position="71"/>
        <end position="217"/>
    </location>
</feature>